<dbReference type="HOGENOM" id="CLU_729668_0_0_1"/>
<keyword evidence="2" id="KW-0812">Transmembrane</keyword>
<feature type="transmembrane region" description="Helical" evidence="2">
    <location>
        <begin position="316"/>
        <end position="341"/>
    </location>
</feature>
<name>A0A067SCE1_GALM3</name>
<organism evidence="3 4">
    <name type="scientific">Galerina marginata (strain CBS 339.88)</name>
    <dbReference type="NCBI Taxonomy" id="685588"/>
    <lineage>
        <taxon>Eukaryota</taxon>
        <taxon>Fungi</taxon>
        <taxon>Dikarya</taxon>
        <taxon>Basidiomycota</taxon>
        <taxon>Agaricomycotina</taxon>
        <taxon>Agaricomycetes</taxon>
        <taxon>Agaricomycetidae</taxon>
        <taxon>Agaricales</taxon>
        <taxon>Agaricineae</taxon>
        <taxon>Strophariaceae</taxon>
        <taxon>Galerina</taxon>
    </lineage>
</organism>
<feature type="region of interest" description="Disordered" evidence="1">
    <location>
        <begin position="374"/>
        <end position="411"/>
    </location>
</feature>
<protein>
    <submittedName>
        <fullName evidence="3">Uncharacterized protein</fullName>
    </submittedName>
</protein>
<gene>
    <name evidence="3" type="ORF">GALMADRAFT_231209</name>
</gene>
<keyword evidence="4" id="KW-1185">Reference proteome</keyword>
<dbReference type="AlphaFoldDB" id="A0A067SCE1"/>
<reference evidence="4" key="1">
    <citation type="journal article" date="2014" name="Proc. Natl. Acad. Sci. U.S.A.">
        <title>Extensive sampling of basidiomycete genomes demonstrates inadequacy of the white-rot/brown-rot paradigm for wood decay fungi.</title>
        <authorList>
            <person name="Riley R."/>
            <person name="Salamov A.A."/>
            <person name="Brown D.W."/>
            <person name="Nagy L.G."/>
            <person name="Floudas D."/>
            <person name="Held B.W."/>
            <person name="Levasseur A."/>
            <person name="Lombard V."/>
            <person name="Morin E."/>
            <person name="Otillar R."/>
            <person name="Lindquist E.A."/>
            <person name="Sun H."/>
            <person name="LaButti K.M."/>
            <person name="Schmutz J."/>
            <person name="Jabbour D."/>
            <person name="Luo H."/>
            <person name="Baker S.E."/>
            <person name="Pisabarro A.G."/>
            <person name="Walton J.D."/>
            <person name="Blanchette R.A."/>
            <person name="Henrissat B."/>
            <person name="Martin F."/>
            <person name="Cullen D."/>
            <person name="Hibbett D.S."/>
            <person name="Grigoriev I.V."/>
        </authorList>
    </citation>
    <scope>NUCLEOTIDE SEQUENCE [LARGE SCALE GENOMIC DNA]</scope>
    <source>
        <strain evidence="4">CBS 339.88</strain>
    </source>
</reference>
<proteinExistence type="predicted"/>
<sequence length="411" mass="44226">MNHYMSTQILVDNSDPNIQYSPGWASKTSSLQPGTNGYPIYGTSQETDTQAEFSFSYVGTSVTIYGSIIVAVKPSLTFICFVDDVDVGGNDVIGFNAEGANIFCGPFPDLPEGQHEVRLSVKASQNQSFLFDYLLYTPSSALPSANVFLPSDNPNFEYGNGWELVTSEITPVTGMETESVGSQFTFNFYGVSILWIGRYNFTIAASDHVQTLMTYSVDGGSPMEVSLDSSVAQGLNKTNPLTTVPLFETFAYTRGQHSLEVIFKGAADASGQHGIPIPLSLAYLVVRNGTATPSASPSQTSSPTTRPGGMKAIPKIHLAATLGSCLAAVLVIIVLITFVVCRRMKRRKYASADSGTSSRVEPFSRDCDPAFAPAGPYQKGHNFPEHQGELNDIEPSVVGPPPSYLTRRSSI</sequence>
<keyword evidence="2" id="KW-0472">Membrane</keyword>
<accession>A0A067SCE1</accession>
<keyword evidence="2" id="KW-1133">Transmembrane helix</keyword>
<dbReference type="EMBL" id="KL142407">
    <property type="protein sequence ID" value="KDR68551.1"/>
    <property type="molecule type" value="Genomic_DNA"/>
</dbReference>
<dbReference type="Proteomes" id="UP000027222">
    <property type="component" value="Unassembled WGS sequence"/>
</dbReference>
<evidence type="ECO:0000313" key="3">
    <source>
        <dbReference type="EMBL" id="KDR68551.1"/>
    </source>
</evidence>
<evidence type="ECO:0000256" key="1">
    <source>
        <dbReference type="SAM" id="MobiDB-lite"/>
    </source>
</evidence>
<evidence type="ECO:0000256" key="2">
    <source>
        <dbReference type="SAM" id="Phobius"/>
    </source>
</evidence>
<dbReference type="OrthoDB" id="3265734at2759"/>
<dbReference type="Gene3D" id="2.60.120.260">
    <property type="entry name" value="Galactose-binding domain-like"/>
    <property type="match status" value="1"/>
</dbReference>
<evidence type="ECO:0000313" key="4">
    <source>
        <dbReference type="Proteomes" id="UP000027222"/>
    </source>
</evidence>